<dbReference type="PANTHER" id="PTHR41729">
    <property type="entry name" value="GLUTAMYL-TRNA SYNTHETASE"/>
    <property type="match status" value="1"/>
</dbReference>
<dbReference type="EMBL" id="FOBI01000002">
    <property type="protein sequence ID" value="SEK64375.1"/>
    <property type="molecule type" value="Genomic_DNA"/>
</dbReference>
<gene>
    <name evidence="1" type="ORF">SAMN05216262_1024</name>
</gene>
<dbReference type="PANTHER" id="PTHR41729:SF1">
    <property type="entry name" value="GLUTAMYL-TRNA SYNTHETASE"/>
    <property type="match status" value="1"/>
</dbReference>
<sequence>MSQLKNVFHAIDAINQADTNTTVVDGVSHPKELLYGQYMSACLDTYWPNASEQLKIAARAQHVKRWQLKRADFPSGKSGYLAWRKALGIYHGATAKAVMLEHGYSEEDANATARIIRKENLKSDPDTQTLEDVACLVFLQYYFEAFAAKHKEEKIIRILQLTWRKMSTQGQEIALSLSLPTQTGKLIAQALA</sequence>
<dbReference type="STRING" id="641665.GCA_002104455_01929"/>
<dbReference type="InterPro" id="IPR025255">
    <property type="entry name" value="DUF4202"/>
</dbReference>
<dbReference type="OrthoDB" id="9799165at2"/>
<organism evidence="1 2">
    <name type="scientific">Colwellia chukchiensis</name>
    <dbReference type="NCBI Taxonomy" id="641665"/>
    <lineage>
        <taxon>Bacteria</taxon>
        <taxon>Pseudomonadati</taxon>
        <taxon>Pseudomonadota</taxon>
        <taxon>Gammaproteobacteria</taxon>
        <taxon>Alteromonadales</taxon>
        <taxon>Colwelliaceae</taxon>
        <taxon>Colwellia</taxon>
    </lineage>
</organism>
<name>A0A1H7IUB7_9GAMM</name>
<protein>
    <recommendedName>
        <fullName evidence="3">DUF4202 domain-containing protein</fullName>
    </recommendedName>
</protein>
<dbReference type="RefSeq" id="WP_085283921.1">
    <property type="nucleotide sequence ID" value="NZ_FOBI01000002.1"/>
</dbReference>
<dbReference type="AlphaFoldDB" id="A0A1H7IUB7"/>
<keyword evidence="2" id="KW-1185">Reference proteome</keyword>
<evidence type="ECO:0008006" key="3">
    <source>
        <dbReference type="Google" id="ProtNLM"/>
    </source>
</evidence>
<evidence type="ECO:0000313" key="1">
    <source>
        <dbReference type="EMBL" id="SEK64375.1"/>
    </source>
</evidence>
<dbReference type="Pfam" id="PF13875">
    <property type="entry name" value="DUF4202"/>
    <property type="match status" value="1"/>
</dbReference>
<dbReference type="Proteomes" id="UP000199297">
    <property type="component" value="Unassembled WGS sequence"/>
</dbReference>
<accession>A0A1H7IUB7</accession>
<reference evidence="2" key="1">
    <citation type="submission" date="2016-10" db="EMBL/GenBank/DDBJ databases">
        <authorList>
            <person name="Varghese N."/>
            <person name="Submissions S."/>
        </authorList>
    </citation>
    <scope>NUCLEOTIDE SEQUENCE [LARGE SCALE GENOMIC DNA]</scope>
    <source>
        <strain evidence="2">CGMCC 1.9127</strain>
    </source>
</reference>
<evidence type="ECO:0000313" key="2">
    <source>
        <dbReference type="Proteomes" id="UP000199297"/>
    </source>
</evidence>
<proteinExistence type="predicted"/>